<keyword evidence="11" id="KW-0472">Membrane</keyword>
<gene>
    <name evidence="12" type="ORF">GM537_02495</name>
</gene>
<keyword evidence="10" id="KW-1133">Transmembrane helix</keyword>
<accession>A0A5R9AUI3</accession>
<protein>
    <submittedName>
        <fullName evidence="12">ATP-binding cassette domain-containing protein</fullName>
    </submittedName>
</protein>
<name>A0A5R9AUI3_STREE</name>
<dbReference type="Pfam" id="PF00005">
    <property type="entry name" value="ABC_tran"/>
    <property type="match status" value="1"/>
</dbReference>
<dbReference type="SMART" id="SM00382">
    <property type="entry name" value="AAA"/>
    <property type="match status" value="1"/>
</dbReference>
<dbReference type="GO" id="GO:0015421">
    <property type="term" value="F:ABC-type oligopeptide transporter activity"/>
    <property type="evidence" value="ECO:0007669"/>
    <property type="project" value="TreeGrafter"/>
</dbReference>
<evidence type="ECO:0000256" key="1">
    <source>
        <dbReference type="ARBA" id="ARBA00004651"/>
    </source>
</evidence>
<dbReference type="GO" id="GO:0005886">
    <property type="term" value="C:plasma membrane"/>
    <property type="evidence" value="ECO:0007669"/>
    <property type="project" value="UniProtKB-SubCell"/>
</dbReference>
<evidence type="ECO:0000256" key="8">
    <source>
        <dbReference type="ARBA" id="ARBA00022807"/>
    </source>
</evidence>
<dbReference type="Pfam" id="PF03412">
    <property type="entry name" value="Peptidase_C39"/>
    <property type="match status" value="1"/>
</dbReference>
<evidence type="ECO:0000256" key="11">
    <source>
        <dbReference type="ARBA" id="ARBA00023136"/>
    </source>
</evidence>
<dbReference type="Gene3D" id="3.40.50.300">
    <property type="entry name" value="P-loop containing nucleotide triphosphate hydrolases"/>
    <property type="match status" value="1"/>
</dbReference>
<dbReference type="InterPro" id="IPR003593">
    <property type="entry name" value="AAA+_ATPase"/>
</dbReference>
<dbReference type="CDD" id="cd18555">
    <property type="entry name" value="ABC_6TM_T1SS_like"/>
    <property type="match status" value="1"/>
</dbReference>
<dbReference type="InterPro" id="IPR011527">
    <property type="entry name" value="ABC1_TM_dom"/>
</dbReference>
<dbReference type="EMBL" id="WNHS01000006">
    <property type="protein sequence ID" value="MTW23769.1"/>
    <property type="molecule type" value="Genomic_DNA"/>
</dbReference>
<evidence type="ECO:0000313" key="12">
    <source>
        <dbReference type="EMBL" id="MTW23769.1"/>
    </source>
</evidence>
<keyword evidence="5" id="KW-0812">Transmembrane</keyword>
<dbReference type="PANTHER" id="PTHR43394">
    <property type="entry name" value="ATP-DEPENDENT PERMEASE MDL1, MITOCHONDRIAL"/>
    <property type="match status" value="1"/>
</dbReference>
<reference evidence="12 13" key="1">
    <citation type="submission" date="2019-11" db="EMBL/GenBank/DDBJ databases">
        <title>Growth characteristics of pneumococcus vary with the chemical composition of the capsule and with environmental conditions.</title>
        <authorList>
            <person name="Tothpal A."/>
            <person name="Desobry K."/>
            <person name="Joshi S."/>
            <person name="Wyllie A.L."/>
            <person name="Weinberger D.M."/>
        </authorList>
    </citation>
    <scope>NUCLEOTIDE SEQUENCE [LARGE SCALE GENOMIC DNA]</scope>
    <source>
        <strain evidence="13">pnumococcus23A</strain>
    </source>
</reference>
<keyword evidence="2" id="KW-0813">Transport</keyword>
<dbReference type="GO" id="GO:0008234">
    <property type="term" value="F:cysteine-type peptidase activity"/>
    <property type="evidence" value="ECO:0007669"/>
    <property type="project" value="UniProtKB-KW"/>
</dbReference>
<comment type="caution">
    <text evidence="12">The sequence shown here is derived from an EMBL/GenBank/DDBJ whole genome shotgun (WGS) entry which is preliminary data.</text>
</comment>
<organism evidence="12 13">
    <name type="scientific">Streptococcus pneumoniae</name>
    <dbReference type="NCBI Taxonomy" id="1313"/>
    <lineage>
        <taxon>Bacteria</taxon>
        <taxon>Bacillati</taxon>
        <taxon>Bacillota</taxon>
        <taxon>Bacilli</taxon>
        <taxon>Lactobacillales</taxon>
        <taxon>Streptococcaceae</taxon>
        <taxon>Streptococcus</taxon>
    </lineage>
</organism>
<dbReference type="GO" id="GO:0006508">
    <property type="term" value="P:proteolysis"/>
    <property type="evidence" value="ECO:0007669"/>
    <property type="project" value="UniProtKB-KW"/>
</dbReference>
<evidence type="ECO:0000256" key="3">
    <source>
        <dbReference type="ARBA" id="ARBA00022475"/>
    </source>
</evidence>
<proteinExistence type="predicted"/>
<sequence length="707" mass="80251">MTRKVPNIEQMSQIECGLCCCLSILHFYKSKETLLDLRRDIEKGRDGYSIGDLKQLLNKRNFDTGSYQVKDVNKISELPLPLIAFWDNQHYVVIYKVKKNKVYIMDPSKGYINYEFKEFSKHFSNIVLLSFPNENYQSLKSQFPSPWIRVFSSFSKVKGRLILTLLFSIISYLIILSVPVMTSKFINSALGNTFSFQTSFLILFSLLCLYLISILARSMGILFSNIFFSRDIESFTFKHLLKLPYSFFELRAKGDILYRISSLSGFRELFTNQVVGGVVDIGTILSVVIYMFLSSKTLSIIALILSLINFLFLFSTRKIMYDTVNRELQEQSLIYSVETEALNTISSIKISGLEDEIYENWSKYLKNVLTKYKKRSIVHILYNSATNVFQLFAPIIILIFGLDNVLNGKILLGEVVAFQTMASILFSSEISIFNAYTQYILAAGYLNRVNDIWLENEENVENGLKKCSLEGRIDIKDLSFSYSKDSAPVIENLNLTIEPGQRIALVGQSGSGKSTLSKILSGLYKIDTGKILFDGVNINQIDKKILSQNLGVVPQDSFLLNRSILDNITLKNEVTSQKIEEVCKAVQIYDEIMAMPMKFNTIISEMGSNISGGQRQRIALARALINNPSIVILDEATSALDTINEERITKYIKSQGCTQIIVAHRLSTIKDADIIFVMKGGKIVESGNHKYLMDLGGEYYSLYTKRK</sequence>
<evidence type="ECO:0000256" key="9">
    <source>
        <dbReference type="ARBA" id="ARBA00022840"/>
    </source>
</evidence>
<evidence type="ECO:0000313" key="13">
    <source>
        <dbReference type="Proteomes" id="UP000490982"/>
    </source>
</evidence>
<keyword evidence="3" id="KW-1003">Cell membrane</keyword>
<dbReference type="InterPro" id="IPR005074">
    <property type="entry name" value="Peptidase_C39"/>
</dbReference>
<dbReference type="InterPro" id="IPR027417">
    <property type="entry name" value="P-loop_NTPase"/>
</dbReference>
<keyword evidence="4" id="KW-0645">Protease</keyword>
<keyword evidence="9 12" id="KW-0067">ATP-binding</keyword>
<dbReference type="PROSITE" id="PS50990">
    <property type="entry name" value="PEPTIDASE_C39"/>
    <property type="match status" value="1"/>
</dbReference>
<dbReference type="Proteomes" id="UP000490982">
    <property type="component" value="Unassembled WGS sequence"/>
</dbReference>
<dbReference type="GO" id="GO:0016887">
    <property type="term" value="F:ATP hydrolysis activity"/>
    <property type="evidence" value="ECO:0007669"/>
    <property type="project" value="InterPro"/>
</dbReference>
<evidence type="ECO:0000256" key="2">
    <source>
        <dbReference type="ARBA" id="ARBA00022448"/>
    </source>
</evidence>
<dbReference type="InterPro" id="IPR003439">
    <property type="entry name" value="ABC_transporter-like_ATP-bd"/>
</dbReference>
<dbReference type="PROSITE" id="PS50929">
    <property type="entry name" value="ABC_TM1F"/>
    <property type="match status" value="1"/>
</dbReference>
<dbReference type="AlphaFoldDB" id="A0A5R9AUI3"/>
<dbReference type="PANTHER" id="PTHR43394:SF1">
    <property type="entry name" value="ATP-BINDING CASSETTE SUB-FAMILY B MEMBER 10, MITOCHONDRIAL"/>
    <property type="match status" value="1"/>
</dbReference>
<dbReference type="InterPro" id="IPR039421">
    <property type="entry name" value="Type_1_exporter"/>
</dbReference>
<dbReference type="SUPFAM" id="SSF90123">
    <property type="entry name" value="ABC transporter transmembrane region"/>
    <property type="match status" value="1"/>
</dbReference>
<dbReference type="Pfam" id="PF00664">
    <property type="entry name" value="ABC_membrane"/>
    <property type="match status" value="1"/>
</dbReference>
<comment type="subcellular location">
    <subcellularLocation>
        <location evidence="1">Cell membrane</location>
        <topology evidence="1">Multi-pass membrane protein</topology>
    </subcellularLocation>
</comment>
<dbReference type="GO" id="GO:0005524">
    <property type="term" value="F:ATP binding"/>
    <property type="evidence" value="ECO:0007669"/>
    <property type="project" value="UniProtKB-KW"/>
</dbReference>
<evidence type="ECO:0000256" key="6">
    <source>
        <dbReference type="ARBA" id="ARBA00022741"/>
    </source>
</evidence>
<dbReference type="RefSeq" id="WP_078145413.1">
    <property type="nucleotide sequence ID" value="NZ_AP026928.1"/>
</dbReference>
<keyword evidence="8" id="KW-0788">Thiol protease</keyword>
<evidence type="ECO:0000256" key="7">
    <source>
        <dbReference type="ARBA" id="ARBA00022801"/>
    </source>
</evidence>
<evidence type="ECO:0000256" key="10">
    <source>
        <dbReference type="ARBA" id="ARBA00022989"/>
    </source>
</evidence>
<evidence type="ECO:0000256" key="5">
    <source>
        <dbReference type="ARBA" id="ARBA00022692"/>
    </source>
</evidence>
<dbReference type="PROSITE" id="PS50893">
    <property type="entry name" value="ABC_TRANSPORTER_2"/>
    <property type="match status" value="1"/>
</dbReference>
<dbReference type="Gene3D" id="1.20.1560.10">
    <property type="entry name" value="ABC transporter type 1, transmembrane domain"/>
    <property type="match status" value="1"/>
</dbReference>
<dbReference type="InterPro" id="IPR036640">
    <property type="entry name" value="ABC1_TM_sf"/>
</dbReference>
<keyword evidence="6" id="KW-0547">Nucleotide-binding</keyword>
<dbReference type="InterPro" id="IPR017871">
    <property type="entry name" value="ABC_transporter-like_CS"/>
</dbReference>
<dbReference type="SUPFAM" id="SSF52540">
    <property type="entry name" value="P-loop containing nucleoside triphosphate hydrolases"/>
    <property type="match status" value="1"/>
</dbReference>
<dbReference type="PROSITE" id="PS00211">
    <property type="entry name" value="ABC_TRANSPORTER_1"/>
    <property type="match status" value="1"/>
</dbReference>
<dbReference type="FunFam" id="3.40.50.300:FF:000299">
    <property type="entry name" value="ABC transporter ATP-binding protein/permease"/>
    <property type="match status" value="1"/>
</dbReference>
<keyword evidence="7" id="KW-0378">Hydrolase</keyword>
<evidence type="ECO:0000256" key="4">
    <source>
        <dbReference type="ARBA" id="ARBA00022670"/>
    </source>
</evidence>
<dbReference type="Gene3D" id="3.90.70.10">
    <property type="entry name" value="Cysteine proteinases"/>
    <property type="match status" value="1"/>
</dbReference>